<dbReference type="AlphaFoldDB" id="A0A550C6F5"/>
<dbReference type="Pfam" id="PF00035">
    <property type="entry name" value="dsrm"/>
    <property type="match status" value="1"/>
</dbReference>
<sequence length="79" mass="8717">MASPSAHWKTRLHNRVKGYGWAQPVADFTPFGQPNNCMWLCIVRINGEEFGRGDAPTKAAAGEIAAQRACAELDRRGYP</sequence>
<comment type="caution">
    <text evidence="2">The sequence shown here is derived from an EMBL/GenBank/DDBJ whole genome shotgun (WGS) entry which is preliminary data.</text>
</comment>
<gene>
    <name evidence="2" type="ORF">BD626DRAFT_571808</name>
</gene>
<dbReference type="EMBL" id="VDMD01000022">
    <property type="protein sequence ID" value="TRM60391.1"/>
    <property type="molecule type" value="Genomic_DNA"/>
</dbReference>
<evidence type="ECO:0000259" key="1">
    <source>
        <dbReference type="SMART" id="SM00358"/>
    </source>
</evidence>
<dbReference type="InterPro" id="IPR014720">
    <property type="entry name" value="dsRBD_dom"/>
</dbReference>
<evidence type="ECO:0000313" key="2">
    <source>
        <dbReference type="EMBL" id="TRM60391.1"/>
    </source>
</evidence>
<dbReference type="SMART" id="SM00358">
    <property type="entry name" value="DSRM"/>
    <property type="match status" value="1"/>
</dbReference>
<organism evidence="2 3">
    <name type="scientific">Schizophyllum amplum</name>
    <dbReference type="NCBI Taxonomy" id="97359"/>
    <lineage>
        <taxon>Eukaryota</taxon>
        <taxon>Fungi</taxon>
        <taxon>Dikarya</taxon>
        <taxon>Basidiomycota</taxon>
        <taxon>Agaricomycotina</taxon>
        <taxon>Agaricomycetes</taxon>
        <taxon>Agaricomycetidae</taxon>
        <taxon>Agaricales</taxon>
        <taxon>Schizophyllaceae</taxon>
        <taxon>Schizophyllum</taxon>
    </lineage>
</organism>
<dbReference type="Proteomes" id="UP000320762">
    <property type="component" value="Unassembled WGS sequence"/>
</dbReference>
<name>A0A550C6F5_9AGAR</name>
<accession>A0A550C6F5</accession>
<proteinExistence type="predicted"/>
<dbReference type="OrthoDB" id="112668at2759"/>
<dbReference type="SUPFAM" id="SSF54768">
    <property type="entry name" value="dsRNA-binding domain-like"/>
    <property type="match status" value="1"/>
</dbReference>
<keyword evidence="3" id="KW-1185">Reference proteome</keyword>
<reference evidence="2 3" key="1">
    <citation type="journal article" date="2019" name="New Phytol.">
        <title>Comparative genomics reveals unique wood-decay strategies and fruiting body development in the Schizophyllaceae.</title>
        <authorList>
            <person name="Almasi E."/>
            <person name="Sahu N."/>
            <person name="Krizsan K."/>
            <person name="Balint B."/>
            <person name="Kovacs G.M."/>
            <person name="Kiss B."/>
            <person name="Cseklye J."/>
            <person name="Drula E."/>
            <person name="Henrissat B."/>
            <person name="Nagy I."/>
            <person name="Chovatia M."/>
            <person name="Adam C."/>
            <person name="LaButti K."/>
            <person name="Lipzen A."/>
            <person name="Riley R."/>
            <person name="Grigoriev I.V."/>
            <person name="Nagy L.G."/>
        </authorList>
    </citation>
    <scope>NUCLEOTIDE SEQUENCE [LARGE SCALE GENOMIC DNA]</scope>
    <source>
        <strain evidence="2 3">NL-1724</strain>
    </source>
</reference>
<dbReference type="Gene3D" id="3.30.160.20">
    <property type="match status" value="1"/>
</dbReference>
<evidence type="ECO:0000313" key="3">
    <source>
        <dbReference type="Proteomes" id="UP000320762"/>
    </source>
</evidence>
<feature type="domain" description="DRBM" evidence="1">
    <location>
        <begin position="8"/>
        <end position="74"/>
    </location>
</feature>
<protein>
    <recommendedName>
        <fullName evidence="1">DRBM domain-containing protein</fullName>
    </recommendedName>
</protein>